<evidence type="ECO:0000256" key="2">
    <source>
        <dbReference type="PIRSR" id="PIRSR640198-2"/>
    </source>
</evidence>
<comment type="caution">
    <text evidence="5">The sequence shown here is derived from an EMBL/GenBank/DDBJ whole genome shotgun (WGS) entry which is preliminary data.</text>
</comment>
<feature type="binding site" evidence="2">
    <location>
        <begin position="270"/>
        <end position="277"/>
    </location>
    <ligand>
        <name>ATP</name>
        <dbReference type="ChEBI" id="CHEBI:30616"/>
    </ligand>
</feature>
<name>A0AA38RTF7_9PEZI</name>
<dbReference type="PROSITE" id="PS51459">
    <property type="entry name" value="FIDO"/>
    <property type="match status" value="1"/>
</dbReference>
<evidence type="ECO:0000313" key="6">
    <source>
        <dbReference type="Proteomes" id="UP001174694"/>
    </source>
</evidence>
<dbReference type="Proteomes" id="UP001174694">
    <property type="component" value="Unassembled WGS sequence"/>
</dbReference>
<dbReference type="GO" id="GO:0005524">
    <property type="term" value="F:ATP binding"/>
    <property type="evidence" value="ECO:0007669"/>
    <property type="project" value="UniProtKB-KW"/>
</dbReference>
<dbReference type="AlphaFoldDB" id="A0AA38RTF7"/>
<evidence type="ECO:0000313" key="5">
    <source>
        <dbReference type="EMBL" id="KAJ9145068.1"/>
    </source>
</evidence>
<evidence type="ECO:0000259" key="4">
    <source>
        <dbReference type="PROSITE" id="PS51459"/>
    </source>
</evidence>
<feature type="active site" evidence="1">
    <location>
        <position position="266"/>
    </location>
</feature>
<dbReference type="EMBL" id="JANBVO010000015">
    <property type="protein sequence ID" value="KAJ9145068.1"/>
    <property type="molecule type" value="Genomic_DNA"/>
</dbReference>
<feature type="domain" description="Fido" evidence="4">
    <location>
        <begin position="172"/>
        <end position="327"/>
    </location>
</feature>
<dbReference type="Pfam" id="PF02661">
    <property type="entry name" value="Fic"/>
    <property type="match status" value="1"/>
</dbReference>
<dbReference type="InterPro" id="IPR003812">
    <property type="entry name" value="Fido"/>
</dbReference>
<evidence type="ECO:0000256" key="3">
    <source>
        <dbReference type="SAM" id="MobiDB-lite"/>
    </source>
</evidence>
<dbReference type="PANTHER" id="PTHR13504">
    <property type="entry name" value="FIDO DOMAIN-CONTAINING PROTEIN DDB_G0283145"/>
    <property type="match status" value="1"/>
</dbReference>
<dbReference type="InterPro" id="IPR036597">
    <property type="entry name" value="Fido-like_dom_sf"/>
</dbReference>
<keyword evidence="2" id="KW-0547">Nucleotide-binding</keyword>
<accession>A0AA38RTF7</accession>
<dbReference type="SUPFAM" id="SSF140931">
    <property type="entry name" value="Fic-like"/>
    <property type="match status" value="1"/>
</dbReference>
<keyword evidence="6" id="KW-1185">Reference proteome</keyword>
<feature type="region of interest" description="Disordered" evidence="3">
    <location>
        <begin position="1"/>
        <end position="21"/>
    </location>
</feature>
<proteinExistence type="predicted"/>
<dbReference type="InterPro" id="IPR040198">
    <property type="entry name" value="Fido_containing"/>
</dbReference>
<keyword evidence="2" id="KW-0067">ATP-binding</keyword>
<dbReference type="PANTHER" id="PTHR13504:SF38">
    <property type="entry name" value="FIDO DOMAIN-CONTAINING PROTEIN"/>
    <property type="match status" value="1"/>
</dbReference>
<organism evidence="5 6">
    <name type="scientific">Pleurostoma richardsiae</name>
    <dbReference type="NCBI Taxonomy" id="41990"/>
    <lineage>
        <taxon>Eukaryota</taxon>
        <taxon>Fungi</taxon>
        <taxon>Dikarya</taxon>
        <taxon>Ascomycota</taxon>
        <taxon>Pezizomycotina</taxon>
        <taxon>Sordariomycetes</taxon>
        <taxon>Sordariomycetidae</taxon>
        <taxon>Calosphaeriales</taxon>
        <taxon>Pleurostomataceae</taxon>
        <taxon>Pleurostoma</taxon>
    </lineage>
</organism>
<reference evidence="5" key="1">
    <citation type="submission" date="2022-07" db="EMBL/GenBank/DDBJ databases">
        <title>Fungi with potential for degradation of polypropylene.</title>
        <authorList>
            <person name="Gostincar C."/>
        </authorList>
    </citation>
    <scope>NUCLEOTIDE SEQUENCE</scope>
    <source>
        <strain evidence="5">EXF-13308</strain>
    </source>
</reference>
<evidence type="ECO:0000256" key="1">
    <source>
        <dbReference type="PIRSR" id="PIRSR640198-1"/>
    </source>
</evidence>
<feature type="compositionally biased region" description="Polar residues" evidence="3">
    <location>
        <begin position="1"/>
        <end position="10"/>
    </location>
</feature>
<sequence length="348" mass="39678">MCQDLRTTISRGWPPKSQRGKEQMSLTIRSDDVYRTYAVDQEPQKLFEKATEWITAVQATEFDSGNQALVAKEVEDGMIRALFGSNMIERAGLGWDITVQICRKIFAGEDVGDIPEREPYYLDNLVKIYRGQQRDLQDVPARHILRGRTEIIQHARAFQHIIHAFVVSHQDLTEELIKETHKILTHNTPIIQHGSPDVPAEQYGGAYRTVIVGAGSTNFTVPRFVPVKMKQMCQRLKEKLAAAEEKGRIDPVSVATKYSLEFVQIHPFQDGNGRMCRLILNVILCRYAGIIVPIGEHGEDRKEYIDIKVRASEEMEGHGEYATFVLGKVVERLREMREKIAGRCDKCR</sequence>
<protein>
    <submittedName>
        <fullName evidence="5">Fic/DOC family protein</fullName>
    </submittedName>
</protein>
<gene>
    <name evidence="5" type="ORF">NKR23_g5723</name>
</gene>
<dbReference type="Gene3D" id="1.10.3290.10">
    <property type="entry name" value="Fido-like domain"/>
    <property type="match status" value="1"/>
</dbReference>